<evidence type="ECO:0000256" key="1">
    <source>
        <dbReference type="ARBA" id="ARBA00005791"/>
    </source>
</evidence>
<dbReference type="PANTHER" id="PTHR13887:SF14">
    <property type="entry name" value="DISULFIDE BOND FORMATION PROTEIN D"/>
    <property type="match status" value="1"/>
</dbReference>
<keyword evidence="4" id="KW-1015">Disulfide bond</keyword>
<dbReference type="EMBL" id="CP042593">
    <property type="protein sequence ID" value="QED49420.1"/>
    <property type="molecule type" value="Genomic_DNA"/>
</dbReference>
<feature type="region of interest" description="Disordered" evidence="6">
    <location>
        <begin position="37"/>
        <end position="56"/>
    </location>
</feature>
<dbReference type="AlphaFoldDB" id="A0A5B8Z8Z1"/>
<accession>A0A5B8Z8Z1</accession>
<dbReference type="InterPro" id="IPR036249">
    <property type="entry name" value="Thioredoxin-like_sf"/>
</dbReference>
<evidence type="ECO:0000313" key="9">
    <source>
        <dbReference type="Proteomes" id="UP000321555"/>
    </source>
</evidence>
<dbReference type="InterPro" id="IPR012336">
    <property type="entry name" value="Thioredoxin-like_fold"/>
</dbReference>
<dbReference type="STRING" id="1742359.GCA_001439625_03595"/>
<evidence type="ECO:0000259" key="7">
    <source>
        <dbReference type="PROSITE" id="PS51352"/>
    </source>
</evidence>
<keyword evidence="2" id="KW-0732">Signal</keyword>
<dbReference type="Gene3D" id="3.40.30.10">
    <property type="entry name" value="Glutaredoxin"/>
    <property type="match status" value="1"/>
</dbReference>
<dbReference type="Pfam" id="PF13462">
    <property type="entry name" value="Thioredoxin_4"/>
    <property type="match status" value="1"/>
</dbReference>
<dbReference type="SUPFAM" id="SSF52833">
    <property type="entry name" value="Thioredoxin-like"/>
    <property type="match status" value="1"/>
</dbReference>
<evidence type="ECO:0000313" key="8">
    <source>
        <dbReference type="EMBL" id="QED49420.1"/>
    </source>
</evidence>
<evidence type="ECO:0000256" key="2">
    <source>
        <dbReference type="ARBA" id="ARBA00022729"/>
    </source>
</evidence>
<dbReference type="PANTHER" id="PTHR13887">
    <property type="entry name" value="GLUTATHIONE S-TRANSFERASE KAPPA"/>
    <property type="match status" value="1"/>
</dbReference>
<dbReference type="InterPro" id="IPR013766">
    <property type="entry name" value="Thioredoxin_domain"/>
</dbReference>
<dbReference type="Proteomes" id="UP000321555">
    <property type="component" value="Chromosome"/>
</dbReference>
<proteinExistence type="inferred from homology"/>
<gene>
    <name evidence="8" type="ORF">FSZ17_20320</name>
</gene>
<name>A0A5B8Z8Z1_CYTDA</name>
<comment type="similarity">
    <text evidence="1">Belongs to the thioredoxin family. DsbA subfamily.</text>
</comment>
<evidence type="ECO:0000256" key="4">
    <source>
        <dbReference type="ARBA" id="ARBA00023157"/>
    </source>
</evidence>
<sequence>MTNKKNSSFKLVMIITVLIFAALSAAVILNNKSSETDKDISYDKQPSIEGQPTLGDPDAPVTVVEFADFKCPACKSWSETFFPQLMEDYVDKGDVKISFVHVLFHGDESKLGSLAAEAVYKQSPESYWTFNKELFKAQPTNADHDALWLTMDLINEIASSIPGINLEQLEKDMQDQSVIDEVNKDSKLVEEFKVELTPSIMVNGTMLEDPFDYEKIKSLIDDALKGKDK</sequence>
<dbReference type="RefSeq" id="WP_057773953.1">
    <property type="nucleotide sequence ID" value="NZ_CP042593.1"/>
</dbReference>
<reference evidence="9" key="1">
    <citation type="submission" date="2019-08" db="EMBL/GenBank/DDBJ databases">
        <authorList>
            <person name="Zheng X."/>
        </authorList>
    </citation>
    <scope>NUCLEOTIDE SEQUENCE [LARGE SCALE GENOMIC DNA]</scope>
    <source>
        <strain evidence="9">FJAT-25496</strain>
    </source>
</reference>
<organism evidence="8 9">
    <name type="scientific">Cytobacillus dafuensis</name>
    <name type="common">Bacillus dafuensis</name>
    <dbReference type="NCBI Taxonomy" id="1742359"/>
    <lineage>
        <taxon>Bacteria</taxon>
        <taxon>Bacillati</taxon>
        <taxon>Bacillota</taxon>
        <taxon>Bacilli</taxon>
        <taxon>Bacillales</taxon>
        <taxon>Bacillaceae</taxon>
        <taxon>Cytobacillus</taxon>
    </lineage>
</organism>
<dbReference type="PROSITE" id="PS51352">
    <property type="entry name" value="THIOREDOXIN_2"/>
    <property type="match status" value="1"/>
</dbReference>
<keyword evidence="5" id="KW-0676">Redox-active center</keyword>
<dbReference type="OrthoDB" id="117402at2"/>
<evidence type="ECO:0000256" key="5">
    <source>
        <dbReference type="ARBA" id="ARBA00023284"/>
    </source>
</evidence>
<keyword evidence="3" id="KW-0560">Oxidoreductase</keyword>
<protein>
    <submittedName>
        <fullName evidence="8">DsbA family protein</fullName>
    </submittedName>
</protein>
<evidence type="ECO:0000256" key="6">
    <source>
        <dbReference type="SAM" id="MobiDB-lite"/>
    </source>
</evidence>
<evidence type="ECO:0000256" key="3">
    <source>
        <dbReference type="ARBA" id="ARBA00023002"/>
    </source>
</evidence>
<dbReference type="GO" id="GO:0016491">
    <property type="term" value="F:oxidoreductase activity"/>
    <property type="evidence" value="ECO:0007669"/>
    <property type="project" value="UniProtKB-KW"/>
</dbReference>
<dbReference type="KEGG" id="bda:FSZ17_20320"/>
<keyword evidence="9" id="KW-1185">Reference proteome</keyword>
<feature type="domain" description="Thioredoxin" evidence="7">
    <location>
        <begin position="33"/>
        <end position="159"/>
    </location>
</feature>